<keyword evidence="2" id="KW-1185">Reference proteome</keyword>
<evidence type="ECO:0000313" key="1">
    <source>
        <dbReference type="EMBL" id="GEP11774.1"/>
    </source>
</evidence>
<dbReference type="AlphaFoldDB" id="A0A512JP85"/>
<reference evidence="1 2" key="1">
    <citation type="submission" date="2019-07" db="EMBL/GenBank/DDBJ databases">
        <title>Whole genome shotgun sequence of Methylobacterium gnaphalii NBRC 107716.</title>
        <authorList>
            <person name="Hosoyama A."/>
            <person name="Uohara A."/>
            <person name="Ohji S."/>
            <person name="Ichikawa N."/>
        </authorList>
    </citation>
    <scope>NUCLEOTIDE SEQUENCE [LARGE SCALE GENOMIC DNA]</scope>
    <source>
        <strain evidence="1 2">NBRC 107716</strain>
    </source>
</reference>
<comment type="caution">
    <text evidence="1">The sequence shown here is derived from an EMBL/GenBank/DDBJ whole genome shotgun (WGS) entry which is preliminary data.</text>
</comment>
<dbReference type="Proteomes" id="UP000321750">
    <property type="component" value="Unassembled WGS sequence"/>
</dbReference>
<name>A0A512JP85_9HYPH</name>
<dbReference type="EMBL" id="BJZV01000023">
    <property type="protein sequence ID" value="GEP11774.1"/>
    <property type="molecule type" value="Genomic_DNA"/>
</dbReference>
<sequence length="102" mass="11066">MQTDMQTPTEGPSPIYTLHLWGEPASECGICEEWGPHRHAVGWYCGPVQEDIGEPVPEWGPDAIAGGRSVCKACHDRFYGIEAGAPAVALQDGQKAMERESN</sequence>
<proteinExistence type="predicted"/>
<gene>
    <name evidence="1" type="ORF">MGN01_36190</name>
</gene>
<evidence type="ECO:0000313" key="2">
    <source>
        <dbReference type="Proteomes" id="UP000321750"/>
    </source>
</evidence>
<organism evidence="1 2">
    <name type="scientific">Methylobacterium gnaphalii</name>
    <dbReference type="NCBI Taxonomy" id="1010610"/>
    <lineage>
        <taxon>Bacteria</taxon>
        <taxon>Pseudomonadati</taxon>
        <taxon>Pseudomonadota</taxon>
        <taxon>Alphaproteobacteria</taxon>
        <taxon>Hyphomicrobiales</taxon>
        <taxon>Methylobacteriaceae</taxon>
        <taxon>Methylobacterium</taxon>
    </lineage>
</organism>
<protein>
    <submittedName>
        <fullName evidence="1">Uncharacterized protein</fullName>
    </submittedName>
</protein>
<accession>A0A512JP85</accession>